<dbReference type="Gene3D" id="3.40.50.1820">
    <property type="entry name" value="alpha/beta hydrolase"/>
    <property type="match status" value="1"/>
</dbReference>
<sequence>MKHFVFFHGIGIRSFFWESIRPLLDRENIRYSFIDLDFTTMETGFNSALNSVENIAKNHPDRDIILVGHSLGGLFAGYVAYKLGERIDKLIIVASGLSSQKKKKKSNFIKKRFKKMMMKLMFGGYMPYWVTQPMFFTDHTPKDVQRQLWTKTVREDPKFLKEFLNYRNSWQKFYDNPHFSGPDNVLCIINDKDNIIPKYASLSLKDHLNASYKIYEGAGHNDVVTSKKFNQKFVNDIISFSLI</sequence>
<dbReference type="Pfam" id="PF12697">
    <property type="entry name" value="Abhydrolase_6"/>
    <property type="match status" value="1"/>
</dbReference>
<feature type="domain" description="AB hydrolase-1" evidence="1">
    <location>
        <begin position="4"/>
        <end position="222"/>
    </location>
</feature>
<evidence type="ECO:0000313" key="2">
    <source>
        <dbReference type="EMBL" id="SUZ71984.1"/>
    </source>
</evidence>
<dbReference type="PANTHER" id="PTHR43689:SF8">
    <property type="entry name" value="ALPHA_BETA-HYDROLASES SUPERFAMILY PROTEIN"/>
    <property type="match status" value="1"/>
</dbReference>
<proteinExistence type="predicted"/>
<dbReference type="SUPFAM" id="SSF53474">
    <property type="entry name" value="alpha/beta-Hydrolases"/>
    <property type="match status" value="1"/>
</dbReference>
<organism evidence="2">
    <name type="scientific">marine metagenome</name>
    <dbReference type="NCBI Taxonomy" id="408172"/>
    <lineage>
        <taxon>unclassified sequences</taxon>
        <taxon>metagenomes</taxon>
        <taxon>ecological metagenomes</taxon>
    </lineage>
</organism>
<dbReference type="AlphaFoldDB" id="A0A381PZ81"/>
<dbReference type="InterPro" id="IPR029058">
    <property type="entry name" value="AB_hydrolase_fold"/>
</dbReference>
<gene>
    <name evidence="2" type="ORF">METZ01_LOCUS24838</name>
</gene>
<dbReference type="PANTHER" id="PTHR43689">
    <property type="entry name" value="HYDROLASE"/>
    <property type="match status" value="1"/>
</dbReference>
<evidence type="ECO:0000259" key="1">
    <source>
        <dbReference type="Pfam" id="PF12697"/>
    </source>
</evidence>
<name>A0A381PZ81_9ZZZZ</name>
<dbReference type="InterPro" id="IPR000073">
    <property type="entry name" value="AB_hydrolase_1"/>
</dbReference>
<dbReference type="EMBL" id="UINC01001138">
    <property type="protein sequence ID" value="SUZ71984.1"/>
    <property type="molecule type" value="Genomic_DNA"/>
</dbReference>
<reference evidence="2" key="1">
    <citation type="submission" date="2018-05" db="EMBL/GenBank/DDBJ databases">
        <authorList>
            <person name="Lanie J.A."/>
            <person name="Ng W.-L."/>
            <person name="Kazmierczak K.M."/>
            <person name="Andrzejewski T.M."/>
            <person name="Davidsen T.M."/>
            <person name="Wayne K.J."/>
            <person name="Tettelin H."/>
            <person name="Glass J.I."/>
            <person name="Rusch D."/>
            <person name="Podicherti R."/>
            <person name="Tsui H.-C.T."/>
            <person name="Winkler M.E."/>
        </authorList>
    </citation>
    <scope>NUCLEOTIDE SEQUENCE</scope>
</reference>
<accession>A0A381PZ81</accession>
<protein>
    <recommendedName>
        <fullName evidence="1">AB hydrolase-1 domain-containing protein</fullName>
    </recommendedName>
</protein>